<evidence type="ECO:0000313" key="2">
    <source>
        <dbReference type="WBParaSite" id="TREG1_59240.1"/>
    </source>
</evidence>
<dbReference type="WBParaSite" id="TREG1_59240.1">
    <property type="protein sequence ID" value="TREG1_59240.1"/>
    <property type="gene ID" value="TREG1_59240"/>
</dbReference>
<dbReference type="AlphaFoldDB" id="A0AA85K4Q8"/>
<proteinExistence type="predicted"/>
<sequence length="106" mass="11779">MYEVSFTRSQGPFSHLQPENISNYTSLTKSLSLVIPLQTGLIGFIQIPVNTRYMILVTIQVAVDVNAMTKYQVYTCFVPVCDTSVNGYTKTRITAHNGGRNNISSL</sequence>
<organism evidence="1 2">
    <name type="scientific">Trichobilharzia regenti</name>
    <name type="common">Nasal bird schistosome</name>
    <dbReference type="NCBI Taxonomy" id="157069"/>
    <lineage>
        <taxon>Eukaryota</taxon>
        <taxon>Metazoa</taxon>
        <taxon>Spiralia</taxon>
        <taxon>Lophotrochozoa</taxon>
        <taxon>Platyhelminthes</taxon>
        <taxon>Trematoda</taxon>
        <taxon>Digenea</taxon>
        <taxon>Strigeidida</taxon>
        <taxon>Schistosomatoidea</taxon>
        <taxon>Schistosomatidae</taxon>
        <taxon>Trichobilharzia</taxon>
    </lineage>
</organism>
<reference evidence="1" key="1">
    <citation type="submission" date="2022-06" db="EMBL/GenBank/DDBJ databases">
        <authorList>
            <person name="Berger JAMES D."/>
            <person name="Berger JAMES D."/>
        </authorList>
    </citation>
    <scope>NUCLEOTIDE SEQUENCE [LARGE SCALE GENOMIC DNA]</scope>
</reference>
<evidence type="ECO:0000313" key="1">
    <source>
        <dbReference type="Proteomes" id="UP000050795"/>
    </source>
</evidence>
<dbReference type="Proteomes" id="UP000050795">
    <property type="component" value="Unassembled WGS sequence"/>
</dbReference>
<reference evidence="2" key="2">
    <citation type="submission" date="2023-11" db="UniProtKB">
        <authorList>
            <consortium name="WormBaseParasite"/>
        </authorList>
    </citation>
    <scope>IDENTIFICATION</scope>
</reference>
<name>A0AA85K4Q8_TRIRE</name>
<keyword evidence="1" id="KW-1185">Reference proteome</keyword>
<protein>
    <submittedName>
        <fullName evidence="2">Uncharacterized protein</fullName>
    </submittedName>
</protein>
<accession>A0AA85K4Q8</accession>